<comment type="caution">
    <text evidence="1">The sequence shown here is derived from an EMBL/GenBank/DDBJ whole genome shotgun (WGS) entry which is preliminary data.</text>
</comment>
<organism evidence="1 2">
    <name type="scientific">Rhizophagus irregularis (strain DAOM 181602 / DAOM 197198 / MUCL 43194)</name>
    <name type="common">Arbuscular mycorrhizal fungus</name>
    <name type="synonym">Glomus intraradices</name>
    <dbReference type="NCBI Taxonomy" id="747089"/>
    <lineage>
        <taxon>Eukaryota</taxon>
        <taxon>Fungi</taxon>
        <taxon>Fungi incertae sedis</taxon>
        <taxon>Mucoromycota</taxon>
        <taxon>Glomeromycotina</taxon>
        <taxon>Glomeromycetes</taxon>
        <taxon>Glomerales</taxon>
        <taxon>Glomeraceae</taxon>
        <taxon>Rhizophagus</taxon>
    </lineage>
</organism>
<reference evidence="1 2" key="1">
    <citation type="journal article" date="2013" name="Proc. Natl. Acad. Sci. U.S.A.">
        <title>Genome of an arbuscular mycorrhizal fungus provides insight into the oldest plant symbiosis.</title>
        <authorList>
            <person name="Tisserant E."/>
            <person name="Malbreil M."/>
            <person name="Kuo A."/>
            <person name="Kohler A."/>
            <person name="Symeonidi A."/>
            <person name="Balestrini R."/>
            <person name="Charron P."/>
            <person name="Duensing N."/>
            <person name="Frei Dit Frey N."/>
            <person name="Gianinazzi-Pearson V."/>
            <person name="Gilbert L.B."/>
            <person name="Handa Y."/>
            <person name="Herr J.R."/>
            <person name="Hijri M."/>
            <person name="Koul R."/>
            <person name="Kawaguchi M."/>
            <person name="Krajinski F."/>
            <person name="Lammers P.J."/>
            <person name="Masclaux F.G."/>
            <person name="Murat C."/>
            <person name="Morin E."/>
            <person name="Ndikumana S."/>
            <person name="Pagni M."/>
            <person name="Petitpierre D."/>
            <person name="Requena N."/>
            <person name="Rosikiewicz P."/>
            <person name="Riley R."/>
            <person name="Saito K."/>
            <person name="San Clemente H."/>
            <person name="Shapiro H."/>
            <person name="van Tuinen D."/>
            <person name="Becard G."/>
            <person name="Bonfante P."/>
            <person name="Paszkowski U."/>
            <person name="Shachar-Hill Y.Y."/>
            <person name="Tuskan G.A."/>
            <person name="Young P.W."/>
            <person name="Sanders I.R."/>
            <person name="Henrissat B."/>
            <person name="Rensing S.A."/>
            <person name="Grigoriev I.V."/>
            <person name="Corradi N."/>
            <person name="Roux C."/>
            <person name="Martin F."/>
        </authorList>
    </citation>
    <scope>NUCLEOTIDE SEQUENCE [LARGE SCALE GENOMIC DNA]</scope>
    <source>
        <strain evidence="1 2">DAOM 197198</strain>
    </source>
</reference>
<keyword evidence="2" id="KW-1185">Reference proteome</keyword>
<sequence>MKVVVCSVISSSYLAACSPPLPGHKEYPTPSPHPCARELLKVLANRDYHSPELSEADDEGIRAINVYDYS</sequence>
<evidence type="ECO:0000313" key="2">
    <source>
        <dbReference type="Proteomes" id="UP000018888"/>
    </source>
</evidence>
<dbReference type="VEuPathDB" id="FungiDB:RhiirFUN_022916"/>
<name>A0A2P4Q8X2_RHIID</name>
<protein>
    <submittedName>
        <fullName evidence="1">Uncharacterized protein</fullName>
    </submittedName>
</protein>
<accession>A0A2P4Q8X2</accession>
<dbReference type="AlphaFoldDB" id="A0A2P4Q8X2"/>
<proteinExistence type="predicted"/>
<dbReference type="EMBL" id="AUPC02000075">
    <property type="protein sequence ID" value="POG74072.1"/>
    <property type="molecule type" value="Genomic_DNA"/>
</dbReference>
<reference evidence="1 2" key="2">
    <citation type="journal article" date="2018" name="New Phytol.">
        <title>High intraspecific genome diversity in the model arbuscular mycorrhizal symbiont Rhizophagus irregularis.</title>
        <authorList>
            <person name="Chen E.C.H."/>
            <person name="Morin E."/>
            <person name="Beaudet D."/>
            <person name="Noel J."/>
            <person name="Yildirir G."/>
            <person name="Ndikumana S."/>
            <person name="Charron P."/>
            <person name="St-Onge C."/>
            <person name="Giorgi J."/>
            <person name="Kruger M."/>
            <person name="Marton T."/>
            <person name="Ropars J."/>
            <person name="Grigoriev I.V."/>
            <person name="Hainaut M."/>
            <person name="Henrissat B."/>
            <person name="Roux C."/>
            <person name="Martin F."/>
            <person name="Corradi N."/>
        </authorList>
    </citation>
    <scope>NUCLEOTIDE SEQUENCE [LARGE SCALE GENOMIC DNA]</scope>
    <source>
        <strain evidence="1 2">DAOM 197198</strain>
    </source>
</reference>
<evidence type="ECO:0000313" key="1">
    <source>
        <dbReference type="EMBL" id="POG74072.1"/>
    </source>
</evidence>
<dbReference type="Proteomes" id="UP000018888">
    <property type="component" value="Unassembled WGS sequence"/>
</dbReference>
<gene>
    <name evidence="1" type="ORF">GLOIN_2v1771686</name>
</gene>